<dbReference type="PATRIC" id="fig|1140003.3.peg.233"/>
<dbReference type="STRING" id="1140003.OMY_00238"/>
<dbReference type="Gene3D" id="3.40.50.2000">
    <property type="entry name" value="Glycogen Phosphorylase B"/>
    <property type="match status" value="2"/>
</dbReference>
<dbReference type="AlphaFoldDB" id="S0L7A4"/>
<keyword evidence="1" id="KW-0808">Transferase</keyword>
<evidence type="ECO:0000313" key="3">
    <source>
        <dbReference type="EMBL" id="EOT87177.1"/>
    </source>
</evidence>
<evidence type="ECO:0000313" key="4">
    <source>
        <dbReference type="Proteomes" id="UP000015961"/>
    </source>
</evidence>
<name>S0L7A4_9ENTE</name>
<keyword evidence="4" id="KW-1185">Reference proteome</keyword>
<evidence type="ECO:0000259" key="2">
    <source>
        <dbReference type="Pfam" id="PF00534"/>
    </source>
</evidence>
<feature type="domain" description="Glycosyl transferase family 1" evidence="2">
    <location>
        <begin position="191"/>
        <end position="352"/>
    </location>
</feature>
<reference evidence="3 4" key="1">
    <citation type="submission" date="2013-03" db="EMBL/GenBank/DDBJ databases">
        <title>The Genome Sequence of Enterococcus sulfureus ATCC_49903 (PacBio/Illumina hybrid assembly).</title>
        <authorList>
            <consortium name="The Broad Institute Genomics Platform"/>
            <consortium name="The Broad Institute Genome Sequencing Center for Infectious Disease"/>
            <person name="Earl A."/>
            <person name="Russ C."/>
            <person name="Gilmore M."/>
            <person name="Surin D."/>
            <person name="Walker B."/>
            <person name="Young S."/>
            <person name="Zeng Q."/>
            <person name="Gargeya S."/>
            <person name="Fitzgerald M."/>
            <person name="Haas B."/>
            <person name="Abouelleil A."/>
            <person name="Allen A.W."/>
            <person name="Alvarado L."/>
            <person name="Arachchi H.M."/>
            <person name="Berlin A.M."/>
            <person name="Chapman S.B."/>
            <person name="Gainer-Dewar J."/>
            <person name="Goldberg J."/>
            <person name="Griggs A."/>
            <person name="Gujja S."/>
            <person name="Hansen M."/>
            <person name="Howarth C."/>
            <person name="Imamovic A."/>
            <person name="Ireland A."/>
            <person name="Larimer J."/>
            <person name="McCowan C."/>
            <person name="Murphy C."/>
            <person name="Pearson M."/>
            <person name="Poon T.W."/>
            <person name="Priest M."/>
            <person name="Roberts A."/>
            <person name="Saif S."/>
            <person name="Shea T."/>
            <person name="Sisk P."/>
            <person name="Sykes S."/>
            <person name="Wortman J."/>
            <person name="Nusbaum C."/>
            <person name="Birren B."/>
        </authorList>
    </citation>
    <scope>NUCLEOTIDE SEQUENCE [LARGE SCALE GENOMIC DNA]</scope>
    <source>
        <strain evidence="3 4">ATCC 49903</strain>
    </source>
</reference>
<organism evidence="3 4">
    <name type="scientific">Enterococcus sulfureus ATCC 49903</name>
    <dbReference type="NCBI Taxonomy" id="1140003"/>
    <lineage>
        <taxon>Bacteria</taxon>
        <taxon>Bacillati</taxon>
        <taxon>Bacillota</taxon>
        <taxon>Bacilli</taxon>
        <taxon>Lactobacillales</taxon>
        <taxon>Enterococcaceae</taxon>
        <taxon>Enterococcus</taxon>
    </lineage>
</organism>
<dbReference type="PANTHER" id="PTHR46401">
    <property type="entry name" value="GLYCOSYLTRANSFERASE WBBK-RELATED"/>
    <property type="match status" value="1"/>
</dbReference>
<dbReference type="GO" id="GO:0009103">
    <property type="term" value="P:lipopolysaccharide biosynthetic process"/>
    <property type="evidence" value="ECO:0007669"/>
    <property type="project" value="TreeGrafter"/>
</dbReference>
<gene>
    <name evidence="3" type="ORF">I573_00233</name>
</gene>
<dbReference type="RefSeq" id="WP_016184729.1">
    <property type="nucleotide sequence ID" value="NZ_ASWO01000001.1"/>
</dbReference>
<dbReference type="SUPFAM" id="SSF53756">
    <property type="entry name" value="UDP-Glycosyltransferase/glycogen phosphorylase"/>
    <property type="match status" value="1"/>
</dbReference>
<comment type="caution">
    <text evidence="3">The sequence shown here is derived from an EMBL/GenBank/DDBJ whole genome shotgun (WGS) entry which is preliminary data.</text>
</comment>
<dbReference type="OrthoDB" id="9787617at2"/>
<dbReference type="PANTHER" id="PTHR46401:SF2">
    <property type="entry name" value="GLYCOSYLTRANSFERASE WBBK-RELATED"/>
    <property type="match status" value="1"/>
</dbReference>
<accession>S0L7A4</accession>
<dbReference type="eggNOG" id="COG0438">
    <property type="taxonomic scope" value="Bacteria"/>
</dbReference>
<dbReference type="GO" id="GO:0016757">
    <property type="term" value="F:glycosyltransferase activity"/>
    <property type="evidence" value="ECO:0007669"/>
    <property type="project" value="InterPro"/>
</dbReference>
<evidence type="ECO:0000256" key="1">
    <source>
        <dbReference type="ARBA" id="ARBA00022679"/>
    </source>
</evidence>
<dbReference type="EMBL" id="ASWO01000001">
    <property type="protein sequence ID" value="EOT87177.1"/>
    <property type="molecule type" value="Genomic_DNA"/>
</dbReference>
<dbReference type="InterPro" id="IPR001296">
    <property type="entry name" value="Glyco_trans_1"/>
</dbReference>
<dbReference type="Pfam" id="PF00534">
    <property type="entry name" value="Glycos_transf_1"/>
    <property type="match status" value="1"/>
</dbReference>
<protein>
    <recommendedName>
        <fullName evidence="2">Glycosyl transferase family 1 domain-containing protein</fullName>
    </recommendedName>
</protein>
<proteinExistence type="predicted"/>
<dbReference type="Proteomes" id="UP000015961">
    <property type="component" value="Unassembled WGS sequence"/>
</dbReference>
<sequence length="371" mass="43324">MKKVIFVLDRLDMGGLQNVNVTLANELSENSSYQIFIYSLQKKVSFYKVSHKVALVYGENNLDKYFVLLLKVINFIFKKFMKKDSNIVRNYQIFKLKKFMKKYSINTVVLNGPALLFANKFDNKIYNVLMWMHNNSEKYLNDYFSISRKLLINCMKSADKLVVLTNSDQQDYSHFSNNVVKIYNPLTLDNIKLSNLDKNIILMVGRIDIRHKGLDYLIEISKQIPDNWQINLVGDGSPQDIKWLENQIEKNNLNESIKLLGKKSKEQLREIYSNASLYLMTSRWEGFGLVLTEAMSAGLPIIAFEQKGSIEILNDGEYGILINKKDTKNMIKCINLLIDNYSLRKEYQKKSLKRIKDFEIKNIIDIWDEIL</sequence>